<sequence>MTQSLRPTPESAPETAPRRLPVARPWAPPAEAILPYLHEADANRWYSNFGPLLTRFEERLADRFAAPTNIATCANATQAITLTLKALGVQPGLCLMPAWTFVATAHAAMAAGLTPHFLDVDPQTQVPSPADVRAAIAKGGVSAVIVVAPYGAPLEHRPWEALMDATGVPVLIDAAAAFDTVTRASLPTLVSLHATKLLGVGEGGYLACEDADLVARVRAQTSFGFQGSRESLVPATNAKLSEYAAAVGLAALDGWPSARLRYAITAQKIRLALALVPEINFQPGWGTHWVSTTCIVRIDGGGAPLLEASLAESGVDTRRWWGGGCQASPAFAGCPSDPLPVTTKLARETLGLPFAADMDEDDIDWLACAVIQAVRG</sequence>
<gene>
    <name evidence="5" type="ORF">QO010_002398</name>
</gene>
<comment type="similarity">
    <text evidence="2 3">Belongs to the DegT/DnrJ/EryC1 family.</text>
</comment>
<evidence type="ECO:0000256" key="3">
    <source>
        <dbReference type="RuleBase" id="RU004508"/>
    </source>
</evidence>
<dbReference type="InterPro" id="IPR000653">
    <property type="entry name" value="DegT/StrS_aminotransferase"/>
</dbReference>
<dbReference type="Pfam" id="PF01041">
    <property type="entry name" value="DegT_DnrJ_EryC1"/>
    <property type="match status" value="1"/>
</dbReference>
<keyword evidence="6" id="KW-1185">Reference proteome</keyword>
<dbReference type="EMBL" id="JAUSVS010000004">
    <property type="protein sequence ID" value="MDQ0464614.1"/>
    <property type="molecule type" value="Genomic_DNA"/>
</dbReference>
<proteinExistence type="inferred from homology"/>
<organism evidence="5 6">
    <name type="scientific">Caulobacter ginsengisoli</name>
    <dbReference type="NCBI Taxonomy" id="400775"/>
    <lineage>
        <taxon>Bacteria</taxon>
        <taxon>Pseudomonadati</taxon>
        <taxon>Pseudomonadota</taxon>
        <taxon>Alphaproteobacteria</taxon>
        <taxon>Caulobacterales</taxon>
        <taxon>Caulobacteraceae</taxon>
        <taxon>Caulobacter</taxon>
    </lineage>
</organism>
<dbReference type="InterPro" id="IPR015424">
    <property type="entry name" value="PyrdxlP-dep_Trfase"/>
</dbReference>
<dbReference type="PANTHER" id="PTHR30244">
    <property type="entry name" value="TRANSAMINASE"/>
    <property type="match status" value="1"/>
</dbReference>
<feature type="region of interest" description="Disordered" evidence="4">
    <location>
        <begin position="1"/>
        <end position="22"/>
    </location>
</feature>
<evidence type="ECO:0000256" key="4">
    <source>
        <dbReference type="SAM" id="MobiDB-lite"/>
    </source>
</evidence>
<evidence type="ECO:0000313" key="5">
    <source>
        <dbReference type="EMBL" id="MDQ0464614.1"/>
    </source>
</evidence>
<dbReference type="SUPFAM" id="SSF53383">
    <property type="entry name" value="PLP-dependent transferases"/>
    <property type="match status" value="1"/>
</dbReference>
<evidence type="ECO:0000256" key="1">
    <source>
        <dbReference type="ARBA" id="ARBA00022898"/>
    </source>
</evidence>
<evidence type="ECO:0000256" key="2">
    <source>
        <dbReference type="ARBA" id="ARBA00037999"/>
    </source>
</evidence>
<keyword evidence="1 3" id="KW-0663">Pyridoxal phosphate</keyword>
<evidence type="ECO:0000313" key="6">
    <source>
        <dbReference type="Proteomes" id="UP001228905"/>
    </source>
</evidence>
<dbReference type="PANTHER" id="PTHR30244:SF9">
    <property type="entry name" value="PROTEIN RV3402C"/>
    <property type="match status" value="1"/>
</dbReference>
<dbReference type="Gene3D" id="3.40.640.10">
    <property type="entry name" value="Type I PLP-dependent aspartate aminotransferase-like (Major domain)"/>
    <property type="match status" value="1"/>
</dbReference>
<dbReference type="InterPro" id="IPR015421">
    <property type="entry name" value="PyrdxlP-dep_Trfase_major"/>
</dbReference>
<name>A0ABU0IRL2_9CAUL</name>
<protein>
    <submittedName>
        <fullName evidence="5">dTDP-4-amino-4,6-dideoxygalactose transaminase</fullName>
    </submittedName>
</protein>
<comment type="caution">
    <text evidence="5">The sequence shown here is derived from an EMBL/GenBank/DDBJ whole genome shotgun (WGS) entry which is preliminary data.</text>
</comment>
<dbReference type="RefSeq" id="WP_307349417.1">
    <property type="nucleotide sequence ID" value="NZ_JAUSVS010000004.1"/>
</dbReference>
<dbReference type="PIRSF" id="PIRSF000390">
    <property type="entry name" value="PLP_StrS"/>
    <property type="match status" value="1"/>
</dbReference>
<dbReference type="Proteomes" id="UP001228905">
    <property type="component" value="Unassembled WGS sequence"/>
</dbReference>
<reference evidence="5 6" key="1">
    <citation type="submission" date="2023-07" db="EMBL/GenBank/DDBJ databases">
        <title>Genomic Encyclopedia of Type Strains, Phase IV (KMG-IV): sequencing the most valuable type-strain genomes for metagenomic binning, comparative biology and taxonomic classification.</title>
        <authorList>
            <person name="Goeker M."/>
        </authorList>
    </citation>
    <scope>NUCLEOTIDE SEQUENCE [LARGE SCALE GENOMIC DNA]</scope>
    <source>
        <strain evidence="5 6">DSM 18695</strain>
    </source>
</reference>
<accession>A0ABU0IRL2</accession>